<dbReference type="EMBL" id="MT028492">
    <property type="protein sequence ID" value="QIG66112.1"/>
    <property type="molecule type" value="Genomic_DNA"/>
</dbReference>
<protein>
    <submittedName>
        <fullName evidence="1">Uncharacterized protein</fullName>
    </submittedName>
</protein>
<proteinExistence type="predicted"/>
<keyword evidence="2" id="KW-1185">Reference proteome</keyword>
<name>A0A6G6XXR8_9CAUD</name>
<evidence type="ECO:0000313" key="1">
    <source>
        <dbReference type="EMBL" id="QIG66112.1"/>
    </source>
</evidence>
<organism evidence="1 2">
    <name type="scientific">Ochrobactrum phage vB_OspP_OH</name>
    <dbReference type="NCBI Taxonomy" id="2712957"/>
    <lineage>
        <taxon>Viruses</taxon>
        <taxon>Duplodnaviria</taxon>
        <taxon>Heunggongvirae</taxon>
        <taxon>Uroviricota</taxon>
        <taxon>Caudoviricetes</taxon>
        <taxon>Wolominvirus</taxon>
        <taxon>Wolominvirus OH</taxon>
    </lineage>
</organism>
<accession>A0A6G6XXR8</accession>
<reference evidence="1 2" key="1">
    <citation type="submission" date="2020-02" db="EMBL/GenBank/DDBJ databases">
        <title>Identification and Characterization of First Virulent Phages, Including a Novel Jumbo Virus, Infecting Ochrobactrum spp.</title>
        <authorList>
            <person name="Decewicz P."/>
            <person name="Golec P."/>
            <person name="Szymczak M."/>
            <person name="Radlinska M."/>
            <person name="Dziewit L."/>
        </authorList>
    </citation>
    <scope>NUCLEOTIDE SEQUENCE [LARGE SCALE GENOMIC DNA]</scope>
</reference>
<gene>
    <name evidence="1" type="ORF">phiOH_p56</name>
</gene>
<sequence>MESKQEQIRIAEEAKSLLENPVFKMACEKFASQQLVTILGTPPGDLTSQAACARMQAIEGIKEELQVLVNNGLMAQKAR</sequence>
<evidence type="ECO:0000313" key="2">
    <source>
        <dbReference type="Proteomes" id="UP000503046"/>
    </source>
</evidence>
<dbReference type="Proteomes" id="UP000503046">
    <property type="component" value="Segment"/>
</dbReference>